<keyword evidence="10" id="KW-1185">Reference proteome</keyword>
<dbReference type="GO" id="GO:0003938">
    <property type="term" value="F:IMP dehydrogenase activity"/>
    <property type="evidence" value="ECO:0007669"/>
    <property type="project" value="UniProtKB-EC"/>
</dbReference>
<evidence type="ECO:0000256" key="5">
    <source>
        <dbReference type="ARBA" id="ARBA00022958"/>
    </source>
</evidence>
<keyword evidence="7" id="KW-0520">NAD</keyword>
<dbReference type="FunFam" id="3.20.20.70:FF:000424">
    <property type="entry name" value="Inosine-5'-monophosphate dehydrogenase 2"/>
    <property type="match status" value="1"/>
</dbReference>
<keyword evidence="5" id="KW-0630">Potassium</keyword>
<dbReference type="Gene3D" id="3.20.20.70">
    <property type="entry name" value="Aldolase class I"/>
    <property type="match status" value="2"/>
</dbReference>
<dbReference type="Proteomes" id="UP000232227">
    <property type="component" value="Chromosome"/>
</dbReference>
<gene>
    <name evidence="9" type="ORF">CP520_00685</name>
</gene>
<dbReference type="InterPro" id="IPR005990">
    <property type="entry name" value="IMP_DH"/>
</dbReference>
<evidence type="ECO:0000256" key="8">
    <source>
        <dbReference type="ARBA" id="ARBA00048028"/>
    </source>
</evidence>
<dbReference type="OrthoDB" id="9805398at2"/>
<proteinExistence type="inferred from homology"/>
<keyword evidence="3" id="KW-0332">GMP biosynthesis</keyword>
<protein>
    <submittedName>
        <fullName evidence="9">Guanosine monophosphate reductase</fullName>
    </submittedName>
</protein>
<evidence type="ECO:0000313" key="9">
    <source>
        <dbReference type="EMBL" id="ATG97275.1"/>
    </source>
</evidence>
<dbReference type="InterPro" id="IPR013785">
    <property type="entry name" value="Aldolase_TIM"/>
</dbReference>
<dbReference type="CDD" id="cd00381">
    <property type="entry name" value="IMPDH"/>
    <property type="match status" value="1"/>
</dbReference>
<dbReference type="AlphaFoldDB" id="A0A291IQR0"/>
<evidence type="ECO:0000256" key="3">
    <source>
        <dbReference type="ARBA" id="ARBA00022749"/>
    </source>
</evidence>
<dbReference type="PANTHER" id="PTHR11911:SF111">
    <property type="entry name" value="INOSINE-5'-MONOPHOSPHATE DEHYDROGENASE"/>
    <property type="match status" value="1"/>
</dbReference>
<evidence type="ECO:0000256" key="2">
    <source>
        <dbReference type="ARBA" id="ARBA00005502"/>
    </source>
</evidence>
<organism evidence="9 10">
    <name type="scientific">Mesoplasma lactucae ATCC 49193</name>
    <dbReference type="NCBI Taxonomy" id="81460"/>
    <lineage>
        <taxon>Bacteria</taxon>
        <taxon>Bacillati</taxon>
        <taxon>Mycoplasmatota</taxon>
        <taxon>Mollicutes</taxon>
        <taxon>Entomoplasmatales</taxon>
        <taxon>Entomoplasmataceae</taxon>
        <taxon>Mesoplasma</taxon>
    </lineage>
</organism>
<sequence length="377" mass="40019">MDAFKNKIIADGITFDDVLLIPAKSDVLPNQVDLKTRLTKNINLNIPILSAAMDTVTASEMATEMAILGGAGVIHKNLTIEQQAEEVKKVKKIRVRKVDGQTASMDENNTLIVGAAVSTGADTLDRVHALVAAGVNFIVVDSAHGHSKGIMDTVAMIREAYPKLDIIAGNIATKEAAEDLVKAGANCVKVGIGPGSICTTRVVAGVGVPQISAIMDVYDYCNTHDIPFIADGGIKYSGDVVKALGAGANVVMLGSMLAGTAEAPGEEIELDGKIYKTYVGMGSLAAMNRGSSDRYFQKGNKKLVPEGIESIVEFKGPVSDVIFQIMGGLRSGMGYTGSHNIDELRTNAKFTRISGASLVESHPHDVRMFKQAPNYRR</sequence>
<comment type="similarity">
    <text evidence="2">Belongs to the IMPDH/GMPR family.</text>
</comment>
<dbReference type="InterPro" id="IPR001093">
    <property type="entry name" value="IMP_DH_GMPRt"/>
</dbReference>
<dbReference type="GO" id="GO:0006183">
    <property type="term" value="P:GTP biosynthetic process"/>
    <property type="evidence" value="ECO:0007669"/>
    <property type="project" value="TreeGrafter"/>
</dbReference>
<dbReference type="Pfam" id="PF00478">
    <property type="entry name" value="IMPDH"/>
    <property type="match status" value="1"/>
</dbReference>
<dbReference type="InterPro" id="IPR015875">
    <property type="entry name" value="IMP_DH/GMP_Rdtase_CS"/>
</dbReference>
<dbReference type="SUPFAM" id="SSF51412">
    <property type="entry name" value="Inosine monophosphate dehydrogenase (IMPDH)"/>
    <property type="match status" value="1"/>
</dbReference>
<keyword evidence="6" id="KW-0560">Oxidoreductase</keyword>
<comment type="catalytic activity">
    <reaction evidence="8">
        <text>IMP + NAD(+) + H2O = XMP + NADH + H(+)</text>
        <dbReference type="Rhea" id="RHEA:11708"/>
        <dbReference type="ChEBI" id="CHEBI:15377"/>
        <dbReference type="ChEBI" id="CHEBI:15378"/>
        <dbReference type="ChEBI" id="CHEBI:57464"/>
        <dbReference type="ChEBI" id="CHEBI:57540"/>
        <dbReference type="ChEBI" id="CHEBI:57945"/>
        <dbReference type="ChEBI" id="CHEBI:58053"/>
        <dbReference type="EC" id="1.1.1.205"/>
    </reaction>
</comment>
<dbReference type="PROSITE" id="PS00487">
    <property type="entry name" value="IMP_DH_GMP_RED"/>
    <property type="match status" value="1"/>
</dbReference>
<name>A0A291IQR0_9MOLU</name>
<dbReference type="SMART" id="SM01240">
    <property type="entry name" value="IMPDH"/>
    <property type="match status" value="1"/>
</dbReference>
<evidence type="ECO:0000256" key="4">
    <source>
        <dbReference type="ARBA" id="ARBA00022755"/>
    </source>
</evidence>
<evidence type="ECO:0000256" key="1">
    <source>
        <dbReference type="ARBA" id="ARBA00001958"/>
    </source>
</evidence>
<accession>A0A291IQR0</accession>
<dbReference type="EMBL" id="CP023668">
    <property type="protein sequence ID" value="ATG97275.1"/>
    <property type="molecule type" value="Genomic_DNA"/>
</dbReference>
<evidence type="ECO:0000256" key="7">
    <source>
        <dbReference type="ARBA" id="ARBA00023027"/>
    </source>
</evidence>
<dbReference type="RefSeq" id="WP_096862563.1">
    <property type="nucleotide sequence ID" value="NZ_CP023668.1"/>
</dbReference>
<dbReference type="KEGG" id="mlac:CP520_00685"/>
<evidence type="ECO:0000313" key="10">
    <source>
        <dbReference type="Proteomes" id="UP000232227"/>
    </source>
</evidence>
<keyword evidence="4" id="KW-0658">Purine biosynthesis</keyword>
<evidence type="ECO:0000256" key="6">
    <source>
        <dbReference type="ARBA" id="ARBA00023002"/>
    </source>
</evidence>
<dbReference type="PANTHER" id="PTHR11911">
    <property type="entry name" value="INOSINE-5-MONOPHOSPHATE DEHYDROGENASE RELATED"/>
    <property type="match status" value="1"/>
</dbReference>
<reference evidence="9 10" key="1">
    <citation type="submission" date="2017-09" db="EMBL/GenBank/DDBJ databases">
        <title>SPAdes assembly of the Mesoplasma lactucae genome.</title>
        <authorList>
            <person name="Knight T.F."/>
            <person name="Rubinstein R."/>
            <person name="Citino T."/>
        </authorList>
    </citation>
    <scope>NUCLEOTIDE SEQUENCE [LARGE SCALE GENOMIC DNA]</scope>
    <source>
        <strain evidence="9 10">831-C4</strain>
    </source>
</reference>
<dbReference type="GO" id="GO:0006177">
    <property type="term" value="P:GMP biosynthetic process"/>
    <property type="evidence" value="ECO:0007669"/>
    <property type="project" value="UniProtKB-KW"/>
</dbReference>
<comment type="cofactor">
    <cofactor evidence="1">
        <name>K(+)</name>
        <dbReference type="ChEBI" id="CHEBI:29103"/>
    </cofactor>
</comment>